<dbReference type="Proteomes" id="UP001054945">
    <property type="component" value="Unassembled WGS sequence"/>
</dbReference>
<sequence length="117" mass="12764">MIFHSQLAWSPNQHLNPALTSEAESQIIDLQIYAFSKPLAGFLNQKAPAGRNILFISPPPPKLFPPFLPFDEILECQRTETGTEGTAGSGVPDLHVNSFQGGYKGSLVRIQGNRQCG</sequence>
<keyword evidence="2" id="KW-1185">Reference proteome</keyword>
<dbReference type="EMBL" id="BPLR01004839">
    <property type="protein sequence ID" value="GIX97941.1"/>
    <property type="molecule type" value="Genomic_DNA"/>
</dbReference>
<comment type="caution">
    <text evidence="1">The sequence shown here is derived from an EMBL/GenBank/DDBJ whole genome shotgun (WGS) entry which is preliminary data.</text>
</comment>
<protein>
    <submittedName>
        <fullName evidence="1">Uncharacterized protein</fullName>
    </submittedName>
</protein>
<evidence type="ECO:0000313" key="1">
    <source>
        <dbReference type="EMBL" id="GIX97941.1"/>
    </source>
</evidence>
<gene>
    <name evidence="1" type="ORF">CEXT_536301</name>
</gene>
<evidence type="ECO:0000313" key="2">
    <source>
        <dbReference type="Proteomes" id="UP001054945"/>
    </source>
</evidence>
<dbReference type="AlphaFoldDB" id="A0AAV4PP56"/>
<reference evidence="1 2" key="1">
    <citation type="submission" date="2021-06" db="EMBL/GenBank/DDBJ databases">
        <title>Caerostris extrusa draft genome.</title>
        <authorList>
            <person name="Kono N."/>
            <person name="Arakawa K."/>
        </authorList>
    </citation>
    <scope>NUCLEOTIDE SEQUENCE [LARGE SCALE GENOMIC DNA]</scope>
</reference>
<accession>A0AAV4PP56</accession>
<name>A0AAV4PP56_CAEEX</name>
<proteinExistence type="predicted"/>
<organism evidence="1 2">
    <name type="scientific">Caerostris extrusa</name>
    <name type="common">Bark spider</name>
    <name type="synonym">Caerostris bankana</name>
    <dbReference type="NCBI Taxonomy" id="172846"/>
    <lineage>
        <taxon>Eukaryota</taxon>
        <taxon>Metazoa</taxon>
        <taxon>Ecdysozoa</taxon>
        <taxon>Arthropoda</taxon>
        <taxon>Chelicerata</taxon>
        <taxon>Arachnida</taxon>
        <taxon>Araneae</taxon>
        <taxon>Araneomorphae</taxon>
        <taxon>Entelegynae</taxon>
        <taxon>Araneoidea</taxon>
        <taxon>Araneidae</taxon>
        <taxon>Caerostris</taxon>
    </lineage>
</organism>